<reference evidence="2" key="3">
    <citation type="submission" date="2016-02" db="EMBL/GenBank/DDBJ databases">
        <title>Draft genome of pathogenic Streptomyces sp. in Japan.</title>
        <authorList>
            <person name="Tomihama T."/>
            <person name="Ikenaga M."/>
            <person name="Sakai M."/>
            <person name="Okubo T."/>
            <person name="Ikeda S."/>
        </authorList>
    </citation>
    <scope>NUCLEOTIDE SEQUENCE [LARGE SCALE GENOMIC DNA]</scope>
    <source>
        <strain evidence="2">S58</strain>
    </source>
</reference>
<sequence>MSLRHRLALRLLLRGLDTGRETEWMAAHIRGWHHVTPPAEHTDASYLQLARNLLAGLAAHANRH</sequence>
<name>A0A100JQY0_STRSC</name>
<accession>A0A100JQY0</accession>
<evidence type="ECO:0000313" key="2">
    <source>
        <dbReference type="Proteomes" id="UP000067448"/>
    </source>
</evidence>
<dbReference type="RefSeq" id="WP_059081615.1">
    <property type="nucleotide sequence ID" value="NZ_BCMM01000021.1"/>
</dbReference>
<proteinExistence type="predicted"/>
<comment type="caution">
    <text evidence="1">The sequence shown here is derived from an EMBL/GenBank/DDBJ whole genome shotgun (WGS) entry which is preliminary data.</text>
</comment>
<evidence type="ECO:0000313" key="1">
    <source>
        <dbReference type="EMBL" id="GAQ64067.1"/>
    </source>
</evidence>
<dbReference type="Proteomes" id="UP000067448">
    <property type="component" value="Unassembled WGS sequence"/>
</dbReference>
<organism evidence="1 2">
    <name type="scientific">Streptomyces scabiei</name>
    <dbReference type="NCBI Taxonomy" id="1930"/>
    <lineage>
        <taxon>Bacteria</taxon>
        <taxon>Bacillati</taxon>
        <taxon>Actinomycetota</taxon>
        <taxon>Actinomycetes</taxon>
        <taxon>Kitasatosporales</taxon>
        <taxon>Streptomycetaceae</taxon>
        <taxon>Streptomyces</taxon>
    </lineage>
</organism>
<dbReference type="AlphaFoldDB" id="A0A100JQY0"/>
<protein>
    <submittedName>
        <fullName evidence="1">Uncharacterized protein</fullName>
    </submittedName>
</protein>
<reference evidence="1 2" key="2">
    <citation type="journal article" date="2016" name="Genome Announc.">
        <title>Draft Genome Sequences of Streptomyces scabiei S58, Streptomyces turgidiscabies T45, and Streptomyces acidiscabies a10, the Pathogens of Potato Common Scab, Isolated in Japan.</title>
        <authorList>
            <person name="Tomihama T."/>
            <person name="Nishi Y."/>
            <person name="Sakai M."/>
            <person name="Ikenaga M."/>
            <person name="Okubo T."/>
            <person name="Ikeda S."/>
        </authorList>
    </citation>
    <scope>NUCLEOTIDE SEQUENCE [LARGE SCALE GENOMIC DNA]</scope>
    <source>
        <strain evidence="1 2">S58</strain>
    </source>
</reference>
<reference evidence="2" key="1">
    <citation type="submission" date="2015-11" db="EMBL/GenBank/DDBJ databases">
        <authorList>
            <consortium name="Cross-ministerial Strategic Innovation Promotion Program (SIP) consortium"/>
            <person name="Tomihama T."/>
            <person name="Ikenaga M."/>
            <person name="Sakai M."/>
            <person name="Okubo T."/>
            <person name="Ikeda S."/>
        </authorList>
    </citation>
    <scope>NUCLEOTIDE SEQUENCE [LARGE SCALE GENOMIC DNA]</scope>
    <source>
        <strain evidence="2">S58</strain>
    </source>
</reference>
<gene>
    <name evidence="1" type="ORF">SsS58_04457</name>
</gene>
<dbReference type="EMBL" id="BCMM01000021">
    <property type="protein sequence ID" value="GAQ64067.1"/>
    <property type="molecule type" value="Genomic_DNA"/>
</dbReference>